<comment type="caution">
    <text evidence="1">The sequence shown here is derived from an EMBL/GenBank/DDBJ whole genome shotgun (WGS) entry which is preliminary data.</text>
</comment>
<reference evidence="1 2" key="1">
    <citation type="submission" date="2022-03" db="EMBL/GenBank/DDBJ databases">
        <title>Genome data of Colletotrichum spp.</title>
        <authorList>
            <person name="Utami Y.D."/>
            <person name="Hiruma K."/>
        </authorList>
    </citation>
    <scope>NUCLEOTIDE SEQUENCE [LARGE SCALE GENOMIC DNA]</scope>
    <source>
        <strain evidence="1 2">MAFF 239500</strain>
    </source>
</reference>
<proteinExistence type="predicted"/>
<name>A0AA37UT21_9PEZI</name>
<dbReference type="RefSeq" id="XP_049133428.1">
    <property type="nucleotide sequence ID" value="XM_049277471.1"/>
</dbReference>
<dbReference type="EMBL" id="BQXU01000044">
    <property type="protein sequence ID" value="GKT51078.1"/>
    <property type="molecule type" value="Genomic_DNA"/>
</dbReference>
<organism evidence="1 2">
    <name type="scientific">Colletotrichum spaethianum</name>
    <dbReference type="NCBI Taxonomy" id="700344"/>
    <lineage>
        <taxon>Eukaryota</taxon>
        <taxon>Fungi</taxon>
        <taxon>Dikarya</taxon>
        <taxon>Ascomycota</taxon>
        <taxon>Pezizomycotina</taxon>
        <taxon>Sordariomycetes</taxon>
        <taxon>Hypocreomycetidae</taxon>
        <taxon>Glomerellales</taxon>
        <taxon>Glomerellaceae</taxon>
        <taxon>Colletotrichum</taxon>
        <taxon>Colletotrichum spaethianum species complex</taxon>
    </lineage>
</organism>
<accession>A0AA37UT21</accession>
<dbReference type="Proteomes" id="UP001055115">
    <property type="component" value="Unassembled WGS sequence"/>
</dbReference>
<dbReference type="GeneID" id="73332061"/>
<protein>
    <submittedName>
        <fullName evidence="1">Uncharacterized protein</fullName>
    </submittedName>
</protein>
<evidence type="ECO:0000313" key="2">
    <source>
        <dbReference type="Proteomes" id="UP001055115"/>
    </source>
</evidence>
<dbReference type="AlphaFoldDB" id="A0AA37UT21"/>
<gene>
    <name evidence="1" type="ORF">ColSpa_11259</name>
</gene>
<evidence type="ECO:0000313" key="1">
    <source>
        <dbReference type="EMBL" id="GKT51078.1"/>
    </source>
</evidence>
<sequence>MDLTIAFGIGAGADSVDPFDFAKDALSRVSQIAVDLGARKKLCVAGCLAAELLIARKTMVSAGGTQLPKLQRRAPKLLKDLELSPKGKGSEERVRQGFQSFAKSSPYVVDQYF</sequence>
<keyword evidence="2" id="KW-1185">Reference proteome</keyword>